<dbReference type="GO" id="GO:0006811">
    <property type="term" value="P:monoatomic ion transport"/>
    <property type="evidence" value="ECO:0007669"/>
    <property type="project" value="UniProtKB-KW"/>
</dbReference>
<comment type="subcellular location">
    <subcellularLocation>
        <location evidence="1">Cell outer membrane</location>
        <topology evidence="1">Multi-pass membrane protein</topology>
    </subcellularLocation>
</comment>
<dbReference type="GO" id="GO:0015159">
    <property type="term" value="F:polysaccharide transmembrane transporter activity"/>
    <property type="evidence" value="ECO:0007669"/>
    <property type="project" value="InterPro"/>
</dbReference>
<comment type="caution">
    <text evidence="18">The sequence shown here is derived from an EMBL/GenBank/DDBJ whole genome shotgun (WGS) entry which is preliminary data.</text>
</comment>
<keyword evidence="7" id="KW-0732">Signal</keyword>
<keyword evidence="8" id="KW-0625">Polysaccharide transport</keyword>
<evidence type="ECO:0000313" key="19">
    <source>
        <dbReference type="Proteomes" id="UP000194546"/>
    </source>
</evidence>
<organism evidence="18 19">
    <name type="scientific">Caballeronia sordidicola</name>
    <name type="common">Burkholderia sordidicola</name>
    <dbReference type="NCBI Taxonomy" id="196367"/>
    <lineage>
        <taxon>Bacteria</taxon>
        <taxon>Pseudomonadati</taxon>
        <taxon>Pseudomonadota</taxon>
        <taxon>Betaproteobacteria</taxon>
        <taxon>Burkholderiales</taxon>
        <taxon>Burkholderiaceae</taxon>
        <taxon>Caballeronia</taxon>
    </lineage>
</organism>
<reference evidence="18 19" key="1">
    <citation type="submission" date="2017-03" db="EMBL/GenBank/DDBJ databases">
        <title>Genome analysis of strain PAMC 26510.</title>
        <authorList>
            <person name="Oh H.-M."/>
            <person name="Yang J.-A."/>
        </authorList>
    </citation>
    <scope>NUCLEOTIDE SEQUENCE [LARGE SCALE GENOMIC DNA]</scope>
    <source>
        <strain evidence="18 19">PAMC 26510</strain>
    </source>
</reference>
<accession>A0A242MWW8</accession>
<evidence type="ECO:0000313" key="18">
    <source>
        <dbReference type="EMBL" id="OTP75940.1"/>
    </source>
</evidence>
<feature type="region of interest" description="Disordered" evidence="15">
    <location>
        <begin position="1"/>
        <end position="35"/>
    </location>
</feature>
<keyword evidence="4" id="KW-1134">Transmembrane beta strand</keyword>
<evidence type="ECO:0000256" key="6">
    <source>
        <dbReference type="ARBA" id="ARBA00022692"/>
    </source>
</evidence>
<dbReference type="InterPro" id="IPR054765">
    <property type="entry name" value="SLBB_dom"/>
</dbReference>
<evidence type="ECO:0000259" key="17">
    <source>
        <dbReference type="Pfam" id="PF22461"/>
    </source>
</evidence>
<evidence type="ECO:0000256" key="15">
    <source>
        <dbReference type="SAM" id="MobiDB-lite"/>
    </source>
</evidence>
<keyword evidence="12" id="KW-0564">Palmitate</keyword>
<keyword evidence="14 18" id="KW-0449">Lipoprotein</keyword>
<evidence type="ECO:0000256" key="3">
    <source>
        <dbReference type="ARBA" id="ARBA00022448"/>
    </source>
</evidence>
<evidence type="ECO:0000256" key="14">
    <source>
        <dbReference type="ARBA" id="ARBA00023288"/>
    </source>
</evidence>
<evidence type="ECO:0000256" key="1">
    <source>
        <dbReference type="ARBA" id="ARBA00004571"/>
    </source>
</evidence>
<evidence type="ECO:0000256" key="5">
    <source>
        <dbReference type="ARBA" id="ARBA00022597"/>
    </source>
</evidence>
<dbReference type="Pfam" id="PF02563">
    <property type="entry name" value="Poly_export"/>
    <property type="match status" value="1"/>
</dbReference>
<feature type="domain" description="SLBB" evidence="17">
    <location>
        <begin position="338"/>
        <end position="420"/>
    </location>
</feature>
<dbReference type="AlphaFoldDB" id="A0A242MWW8"/>
<dbReference type="Gene3D" id="3.30.1950.10">
    <property type="entry name" value="wza like domain"/>
    <property type="match status" value="1"/>
</dbReference>
<keyword evidence="5" id="KW-0762">Sugar transport</keyword>
<evidence type="ECO:0000256" key="2">
    <source>
        <dbReference type="ARBA" id="ARBA00009450"/>
    </source>
</evidence>
<evidence type="ECO:0000256" key="13">
    <source>
        <dbReference type="ARBA" id="ARBA00023237"/>
    </source>
</evidence>
<keyword evidence="6" id="KW-0812">Transmembrane</keyword>
<keyword evidence="11" id="KW-0472">Membrane</keyword>
<sequence>MNTNGIRTAYPTVHGVERSDHSSTGLAGAPVGTPASAHPHLKAPLALSMAAMTLLLSACAVAPGMRMDSSPSIPLYSGPEQAASEWTVASAGEGAETERVSSPQTIAPADTASLPTSVNSAELAVPISDINVALIQALRVEEAKRNARDQPRLFSTAEPYTLGTGDVLLITVWDHPELTAALGANTQTQVRPSDAPAGFVVDQAGNIAFPYAGRINVTGLRTDQVQAQLERRLARVYREPQITVRIASFRAKKVYIDGEVHAPGVQPINDVPMTLYEAISRAGGFTSAADQGRMVLLRDGVSYPINLQQMIDSQANPSKIMLKDGDLLRVVSRDENGVFVMGEINKPMTAVPLRTGKLTLSDALSQAGSVNANTADATQMYVIRGGDGSQPRVFHLDGHSPVSMVLASQFDLQPKDVVYVDSTGLARFSRVLSQLLPAINAGLTAAIVTR</sequence>
<dbReference type="Gene3D" id="3.10.560.10">
    <property type="entry name" value="Outer membrane lipoprotein wza domain like"/>
    <property type="match status" value="2"/>
</dbReference>
<dbReference type="InterPro" id="IPR049712">
    <property type="entry name" value="Poly_export"/>
</dbReference>
<feature type="domain" description="Polysaccharide export protein N-terminal" evidence="16">
    <location>
        <begin position="157"/>
        <end position="246"/>
    </location>
</feature>
<evidence type="ECO:0000256" key="10">
    <source>
        <dbReference type="ARBA" id="ARBA00023114"/>
    </source>
</evidence>
<evidence type="ECO:0000259" key="16">
    <source>
        <dbReference type="Pfam" id="PF02563"/>
    </source>
</evidence>
<dbReference type="GO" id="GO:0046930">
    <property type="term" value="C:pore complex"/>
    <property type="evidence" value="ECO:0007669"/>
    <property type="project" value="UniProtKB-KW"/>
</dbReference>
<keyword evidence="9" id="KW-0406">Ion transport</keyword>
<dbReference type="GO" id="GO:0015288">
    <property type="term" value="F:porin activity"/>
    <property type="evidence" value="ECO:0007669"/>
    <property type="project" value="UniProtKB-KW"/>
</dbReference>
<dbReference type="PANTHER" id="PTHR33619">
    <property type="entry name" value="POLYSACCHARIDE EXPORT PROTEIN GFCE-RELATED"/>
    <property type="match status" value="1"/>
</dbReference>
<comment type="similarity">
    <text evidence="2">Belongs to the BexD/CtrA/VexA family.</text>
</comment>
<feature type="domain" description="SLBB" evidence="17">
    <location>
        <begin position="252"/>
        <end position="330"/>
    </location>
</feature>
<dbReference type="GO" id="GO:0009279">
    <property type="term" value="C:cell outer membrane"/>
    <property type="evidence" value="ECO:0007669"/>
    <property type="project" value="UniProtKB-SubCell"/>
</dbReference>
<dbReference type="Pfam" id="PF22461">
    <property type="entry name" value="SLBB_2"/>
    <property type="match status" value="2"/>
</dbReference>
<evidence type="ECO:0000256" key="9">
    <source>
        <dbReference type="ARBA" id="ARBA00023065"/>
    </source>
</evidence>
<dbReference type="Proteomes" id="UP000194546">
    <property type="component" value="Unassembled WGS sequence"/>
</dbReference>
<gene>
    <name evidence="18" type="ORF">PAMC26510_12420</name>
</gene>
<keyword evidence="10" id="KW-0626">Porin</keyword>
<evidence type="ECO:0000256" key="8">
    <source>
        <dbReference type="ARBA" id="ARBA00023047"/>
    </source>
</evidence>
<keyword evidence="13" id="KW-0998">Cell outer membrane</keyword>
<dbReference type="EMBL" id="NBTY01000066">
    <property type="protein sequence ID" value="OTP75940.1"/>
    <property type="molecule type" value="Genomic_DNA"/>
</dbReference>
<dbReference type="InterPro" id="IPR003715">
    <property type="entry name" value="Poly_export_N"/>
</dbReference>
<dbReference type="PANTHER" id="PTHR33619:SF3">
    <property type="entry name" value="POLYSACCHARIDE EXPORT PROTEIN GFCE-RELATED"/>
    <property type="match status" value="1"/>
</dbReference>
<evidence type="ECO:0000256" key="7">
    <source>
        <dbReference type="ARBA" id="ARBA00022729"/>
    </source>
</evidence>
<evidence type="ECO:0000256" key="4">
    <source>
        <dbReference type="ARBA" id="ARBA00022452"/>
    </source>
</evidence>
<protein>
    <submittedName>
        <fullName evidence="18">Polysaccharide export lipoprotein Wza</fullName>
    </submittedName>
</protein>
<name>A0A242MWW8_CABSO</name>
<evidence type="ECO:0000256" key="11">
    <source>
        <dbReference type="ARBA" id="ARBA00023136"/>
    </source>
</evidence>
<keyword evidence="3" id="KW-0813">Transport</keyword>
<proteinExistence type="inferred from homology"/>
<evidence type="ECO:0000256" key="12">
    <source>
        <dbReference type="ARBA" id="ARBA00023139"/>
    </source>
</evidence>